<comment type="caution">
    <text evidence="1">The sequence shown here is derived from an EMBL/GenBank/DDBJ whole genome shotgun (WGS) entry which is preliminary data.</text>
</comment>
<keyword evidence="2" id="KW-1185">Reference proteome</keyword>
<sequence>EITNSLENMSYKRHKFGNKPAESCEIRPESEEFEDLTIDEDFDNKLLDPNSLKERFGKFLDM</sequence>
<evidence type="ECO:0000313" key="2">
    <source>
        <dbReference type="Proteomes" id="UP000789366"/>
    </source>
</evidence>
<organism evidence="1 2">
    <name type="scientific">Cetraspora pellucida</name>
    <dbReference type="NCBI Taxonomy" id="1433469"/>
    <lineage>
        <taxon>Eukaryota</taxon>
        <taxon>Fungi</taxon>
        <taxon>Fungi incertae sedis</taxon>
        <taxon>Mucoromycota</taxon>
        <taxon>Glomeromycotina</taxon>
        <taxon>Glomeromycetes</taxon>
        <taxon>Diversisporales</taxon>
        <taxon>Gigasporaceae</taxon>
        <taxon>Cetraspora</taxon>
    </lineage>
</organism>
<reference evidence="1" key="1">
    <citation type="submission" date="2021-06" db="EMBL/GenBank/DDBJ databases">
        <authorList>
            <person name="Kallberg Y."/>
            <person name="Tangrot J."/>
            <person name="Rosling A."/>
        </authorList>
    </citation>
    <scope>NUCLEOTIDE SEQUENCE</scope>
    <source>
        <strain evidence="1">28 12/20/2015</strain>
    </source>
</reference>
<dbReference type="Proteomes" id="UP000789366">
    <property type="component" value="Unassembled WGS sequence"/>
</dbReference>
<gene>
    <name evidence="1" type="ORF">SPELUC_LOCUS10420</name>
</gene>
<dbReference type="EMBL" id="CAJVPW010019298">
    <property type="protein sequence ID" value="CAG8685949.1"/>
    <property type="molecule type" value="Genomic_DNA"/>
</dbReference>
<feature type="non-terminal residue" evidence="1">
    <location>
        <position position="1"/>
    </location>
</feature>
<protein>
    <submittedName>
        <fullName evidence="1">1556_t:CDS:1</fullName>
    </submittedName>
</protein>
<proteinExistence type="predicted"/>
<evidence type="ECO:0000313" key="1">
    <source>
        <dbReference type="EMBL" id="CAG8685949.1"/>
    </source>
</evidence>
<name>A0ACA9P0R5_9GLOM</name>
<accession>A0ACA9P0R5</accession>